<comment type="caution">
    <text evidence="1">The sequence shown here is derived from an EMBL/GenBank/DDBJ whole genome shotgun (WGS) entry which is preliminary data.</text>
</comment>
<gene>
    <name evidence="1" type="ORF">B296_00021970</name>
</gene>
<feature type="non-terminal residue" evidence="1">
    <location>
        <position position="86"/>
    </location>
</feature>
<sequence length="86" mass="9622">MRTSCYRAVPLRSAVNSRFRPSTVDFRRRWSISAVCGRFKEKSTVGGRLREKKDRRRRGGEVPCTALATTPPEVRLQVVAACAALA</sequence>
<organism evidence="1 2">
    <name type="scientific">Ensete ventricosum</name>
    <name type="common">Abyssinian banana</name>
    <name type="synonym">Musa ensete</name>
    <dbReference type="NCBI Taxonomy" id="4639"/>
    <lineage>
        <taxon>Eukaryota</taxon>
        <taxon>Viridiplantae</taxon>
        <taxon>Streptophyta</taxon>
        <taxon>Embryophyta</taxon>
        <taxon>Tracheophyta</taxon>
        <taxon>Spermatophyta</taxon>
        <taxon>Magnoliopsida</taxon>
        <taxon>Liliopsida</taxon>
        <taxon>Zingiberales</taxon>
        <taxon>Musaceae</taxon>
        <taxon>Ensete</taxon>
    </lineage>
</organism>
<evidence type="ECO:0000313" key="1">
    <source>
        <dbReference type="EMBL" id="RRT61385.1"/>
    </source>
</evidence>
<dbReference type="Proteomes" id="UP000287651">
    <property type="component" value="Unassembled WGS sequence"/>
</dbReference>
<evidence type="ECO:0000313" key="2">
    <source>
        <dbReference type="Proteomes" id="UP000287651"/>
    </source>
</evidence>
<name>A0A426ZBM4_ENSVE</name>
<accession>A0A426ZBM4</accession>
<dbReference type="AlphaFoldDB" id="A0A426ZBM4"/>
<reference evidence="1 2" key="1">
    <citation type="journal article" date="2014" name="Agronomy (Basel)">
        <title>A Draft Genome Sequence for Ensete ventricosum, the Drought-Tolerant Tree Against Hunger.</title>
        <authorList>
            <person name="Harrison J."/>
            <person name="Moore K.A."/>
            <person name="Paszkiewicz K."/>
            <person name="Jones T."/>
            <person name="Grant M."/>
            <person name="Ambacheew D."/>
            <person name="Muzemil S."/>
            <person name="Studholme D.J."/>
        </authorList>
    </citation>
    <scope>NUCLEOTIDE SEQUENCE [LARGE SCALE GENOMIC DNA]</scope>
</reference>
<protein>
    <submittedName>
        <fullName evidence="1">Uncharacterized protein</fullName>
    </submittedName>
</protein>
<dbReference type="EMBL" id="AMZH03007403">
    <property type="protein sequence ID" value="RRT61385.1"/>
    <property type="molecule type" value="Genomic_DNA"/>
</dbReference>
<proteinExistence type="predicted"/>